<keyword evidence="3" id="KW-1185">Reference proteome</keyword>
<feature type="compositionally biased region" description="Low complexity" evidence="1">
    <location>
        <begin position="21"/>
        <end position="40"/>
    </location>
</feature>
<sequence length="196" mass="21299">MKPPPGPHAASDRPPLRRRAPAPWDAATGAMLRRAPLPRGLPRHQPRAGSVCPPPADALHGRHRHQPGLGMQQMDRDVPAAGDTTAPNVANKMDSDHRGAHNIQQNSRMTVRLQSMLKVREQEALDKHTKMEPQPIGAQQLITISQENSSHCTAPQTSGKVNKQGSKIVGVVSSRSYISPIQPLCSPICTRSSRLD</sequence>
<organism evidence="2 3">
    <name type="scientific">Paspalum notatum var. saurae</name>
    <dbReference type="NCBI Taxonomy" id="547442"/>
    <lineage>
        <taxon>Eukaryota</taxon>
        <taxon>Viridiplantae</taxon>
        <taxon>Streptophyta</taxon>
        <taxon>Embryophyta</taxon>
        <taxon>Tracheophyta</taxon>
        <taxon>Spermatophyta</taxon>
        <taxon>Magnoliopsida</taxon>
        <taxon>Liliopsida</taxon>
        <taxon>Poales</taxon>
        <taxon>Poaceae</taxon>
        <taxon>PACMAD clade</taxon>
        <taxon>Panicoideae</taxon>
        <taxon>Andropogonodae</taxon>
        <taxon>Paspaleae</taxon>
        <taxon>Paspalinae</taxon>
        <taxon>Paspalum</taxon>
    </lineage>
</organism>
<dbReference type="AlphaFoldDB" id="A0AAQ3SXM8"/>
<gene>
    <name evidence="2" type="ORF">U9M48_012332</name>
</gene>
<accession>A0AAQ3SXM8</accession>
<evidence type="ECO:0000313" key="3">
    <source>
        <dbReference type="Proteomes" id="UP001341281"/>
    </source>
</evidence>
<reference evidence="2 3" key="1">
    <citation type="submission" date="2024-02" db="EMBL/GenBank/DDBJ databases">
        <title>High-quality chromosome-scale genome assembly of Pensacola bahiagrass (Paspalum notatum Flugge var. saurae).</title>
        <authorList>
            <person name="Vega J.M."/>
            <person name="Podio M."/>
            <person name="Orjuela J."/>
            <person name="Siena L.A."/>
            <person name="Pessino S.C."/>
            <person name="Combes M.C."/>
            <person name="Mariac C."/>
            <person name="Albertini E."/>
            <person name="Pupilli F."/>
            <person name="Ortiz J.P.A."/>
            <person name="Leblanc O."/>
        </authorList>
    </citation>
    <scope>NUCLEOTIDE SEQUENCE [LARGE SCALE GENOMIC DNA]</scope>
    <source>
        <strain evidence="2">R1</strain>
        <tissue evidence="2">Leaf</tissue>
    </source>
</reference>
<dbReference type="Proteomes" id="UP001341281">
    <property type="component" value="Chromosome 03"/>
</dbReference>
<evidence type="ECO:0000256" key="1">
    <source>
        <dbReference type="SAM" id="MobiDB-lite"/>
    </source>
</evidence>
<feature type="region of interest" description="Disordered" evidence="1">
    <location>
        <begin position="1"/>
        <end position="63"/>
    </location>
</feature>
<dbReference type="EMBL" id="CP144747">
    <property type="protein sequence ID" value="WVZ62600.1"/>
    <property type="molecule type" value="Genomic_DNA"/>
</dbReference>
<name>A0AAQ3SXM8_PASNO</name>
<protein>
    <submittedName>
        <fullName evidence="2">Uncharacterized protein</fullName>
    </submittedName>
</protein>
<evidence type="ECO:0000313" key="2">
    <source>
        <dbReference type="EMBL" id="WVZ62600.1"/>
    </source>
</evidence>
<proteinExistence type="predicted"/>